<dbReference type="RefSeq" id="WP_217795109.1">
    <property type="nucleotide sequence ID" value="NZ_JAHSPG010000018.1"/>
</dbReference>
<feature type="chain" id="PRO_5039612964" description="Glycine zipper family protein" evidence="2">
    <location>
        <begin position="19"/>
        <end position="167"/>
    </location>
</feature>
<keyword evidence="4" id="KW-1185">Reference proteome</keyword>
<sequence length="167" mass="17927">MKTPILFFLIFISCAAHAQKQLFVRVYDLSGKKIGKGHIIAITDSIIHLQTVTKRDSIEPRYIGSIRTRRAPGHNIGIGMLAGGISGAIFGAIDGQPDDTQEGQVQMNFISPAGEAVLGLAAGLAVGALVGTITYTIKGSKYIAIKGSSVKWKEFQLMVADYNARHQ</sequence>
<keyword evidence="1" id="KW-1133">Transmembrane helix</keyword>
<reference evidence="3" key="1">
    <citation type="submission" date="2021-06" db="EMBL/GenBank/DDBJ databases">
        <authorList>
            <person name="Huq M.A."/>
        </authorList>
    </citation>
    <scope>NUCLEOTIDE SEQUENCE</scope>
    <source>
        <strain evidence="3">MAH-26</strain>
    </source>
</reference>
<dbReference type="Proteomes" id="UP000812270">
    <property type="component" value="Unassembled WGS sequence"/>
</dbReference>
<organism evidence="3 4">
    <name type="scientific">Pinibacter aurantiacus</name>
    <dbReference type="NCBI Taxonomy" id="2851599"/>
    <lineage>
        <taxon>Bacteria</taxon>
        <taxon>Pseudomonadati</taxon>
        <taxon>Bacteroidota</taxon>
        <taxon>Chitinophagia</taxon>
        <taxon>Chitinophagales</taxon>
        <taxon>Chitinophagaceae</taxon>
        <taxon>Pinibacter</taxon>
    </lineage>
</organism>
<dbReference type="EMBL" id="JAHSPG010000018">
    <property type="protein sequence ID" value="MBV4360589.1"/>
    <property type="molecule type" value="Genomic_DNA"/>
</dbReference>
<feature type="signal peptide" evidence="2">
    <location>
        <begin position="1"/>
        <end position="18"/>
    </location>
</feature>
<gene>
    <name evidence="3" type="ORF">KTO63_25720</name>
</gene>
<evidence type="ECO:0000313" key="3">
    <source>
        <dbReference type="EMBL" id="MBV4360589.1"/>
    </source>
</evidence>
<proteinExistence type="predicted"/>
<evidence type="ECO:0000256" key="2">
    <source>
        <dbReference type="SAM" id="SignalP"/>
    </source>
</evidence>
<feature type="transmembrane region" description="Helical" evidence="1">
    <location>
        <begin position="73"/>
        <end position="93"/>
    </location>
</feature>
<evidence type="ECO:0008006" key="5">
    <source>
        <dbReference type="Google" id="ProtNLM"/>
    </source>
</evidence>
<comment type="caution">
    <text evidence="3">The sequence shown here is derived from an EMBL/GenBank/DDBJ whole genome shotgun (WGS) entry which is preliminary data.</text>
</comment>
<keyword evidence="1" id="KW-0472">Membrane</keyword>
<dbReference type="AlphaFoldDB" id="A0A9E2W6Z2"/>
<feature type="transmembrane region" description="Helical" evidence="1">
    <location>
        <begin position="113"/>
        <end position="137"/>
    </location>
</feature>
<evidence type="ECO:0000313" key="4">
    <source>
        <dbReference type="Proteomes" id="UP000812270"/>
    </source>
</evidence>
<protein>
    <recommendedName>
        <fullName evidence="5">Glycine zipper family protein</fullName>
    </recommendedName>
</protein>
<keyword evidence="1" id="KW-0812">Transmembrane</keyword>
<evidence type="ECO:0000256" key="1">
    <source>
        <dbReference type="SAM" id="Phobius"/>
    </source>
</evidence>
<accession>A0A9E2W6Z2</accession>
<keyword evidence="2" id="KW-0732">Signal</keyword>
<name>A0A9E2W6Z2_9BACT</name>